<name>A0A974CM60_XENLA</name>
<reference evidence="2" key="1">
    <citation type="journal article" date="2016" name="Nature">
        <title>Genome evolution in the allotetraploid frog Xenopus laevis.</title>
        <authorList>
            <person name="Session A.M."/>
            <person name="Uno Y."/>
            <person name="Kwon T."/>
            <person name="Chapman J.A."/>
            <person name="Toyoda A."/>
            <person name="Takahashi S."/>
            <person name="Fukui A."/>
            <person name="Hikosaka A."/>
            <person name="Suzuki A."/>
            <person name="Kondo M."/>
            <person name="van Heeringen S.J."/>
            <person name="Quigley I."/>
            <person name="Heinz S."/>
            <person name="Ogino H."/>
            <person name="Ochi H."/>
            <person name="Hellsten U."/>
            <person name="Lyons J.B."/>
            <person name="Simakov O."/>
            <person name="Putnam N."/>
            <person name="Stites J."/>
            <person name="Kuroki Y."/>
            <person name="Tanaka T."/>
            <person name="Michiue T."/>
            <person name="Watanabe M."/>
            <person name="Bogdanovic O."/>
            <person name="Lister R."/>
            <person name="Georgiou G."/>
            <person name="Paranjpe S.S."/>
            <person name="van Kruijsbergen I."/>
            <person name="Shu S."/>
            <person name="Carlson J."/>
            <person name="Kinoshita T."/>
            <person name="Ohta Y."/>
            <person name="Mawaribuchi S."/>
            <person name="Jenkins J."/>
            <person name="Grimwood J."/>
            <person name="Schmutz J."/>
            <person name="Mitros T."/>
            <person name="Mozaffari S.V."/>
            <person name="Suzuki Y."/>
            <person name="Haramoto Y."/>
            <person name="Yamamoto T.S."/>
            <person name="Takagi C."/>
            <person name="Heald R."/>
            <person name="Miller K."/>
            <person name="Haudenschild C."/>
            <person name="Kitzman J."/>
            <person name="Nakayama T."/>
            <person name="Izutsu Y."/>
            <person name="Robert J."/>
            <person name="Fortriede J."/>
            <person name="Burns K."/>
            <person name="Lotay V."/>
            <person name="Karimi K."/>
            <person name="Yasuoka Y."/>
            <person name="Dichmann D.S."/>
            <person name="Flajnik M.F."/>
            <person name="Houston D.W."/>
            <person name="Shendure J."/>
            <person name="DuPasquier L."/>
            <person name="Vize P.D."/>
            <person name="Zorn A.M."/>
            <person name="Ito M."/>
            <person name="Marcotte E.M."/>
            <person name="Wallingford J.B."/>
            <person name="Ito Y."/>
            <person name="Asashima M."/>
            <person name="Ueno N."/>
            <person name="Matsuda Y."/>
            <person name="Veenstra G.J."/>
            <person name="Fujiyama A."/>
            <person name="Harland R.M."/>
            <person name="Taira M."/>
            <person name="Rokhsar D.S."/>
        </authorList>
    </citation>
    <scope>NUCLEOTIDE SEQUENCE [LARGE SCALE GENOMIC DNA]</scope>
    <source>
        <strain evidence="2">J</strain>
    </source>
</reference>
<gene>
    <name evidence="1" type="ORF">XELAEV_18031154mg</name>
</gene>
<accession>A0A974CM60</accession>
<evidence type="ECO:0000313" key="2">
    <source>
        <dbReference type="Proteomes" id="UP000694892"/>
    </source>
</evidence>
<evidence type="ECO:0000313" key="1">
    <source>
        <dbReference type="EMBL" id="OCT75968.1"/>
    </source>
</evidence>
<organism evidence="1 2">
    <name type="scientific">Xenopus laevis</name>
    <name type="common">African clawed frog</name>
    <dbReference type="NCBI Taxonomy" id="8355"/>
    <lineage>
        <taxon>Eukaryota</taxon>
        <taxon>Metazoa</taxon>
        <taxon>Chordata</taxon>
        <taxon>Craniata</taxon>
        <taxon>Vertebrata</taxon>
        <taxon>Euteleostomi</taxon>
        <taxon>Amphibia</taxon>
        <taxon>Batrachia</taxon>
        <taxon>Anura</taxon>
        <taxon>Pipoidea</taxon>
        <taxon>Pipidae</taxon>
        <taxon>Xenopodinae</taxon>
        <taxon>Xenopus</taxon>
        <taxon>Xenopus</taxon>
    </lineage>
</organism>
<dbReference type="AlphaFoldDB" id="A0A974CM60"/>
<proteinExistence type="predicted"/>
<dbReference type="EMBL" id="CM004476">
    <property type="protein sequence ID" value="OCT75968.1"/>
    <property type="molecule type" value="Genomic_DNA"/>
</dbReference>
<sequence length="97" mass="10683">MLSSPMYLGEQIGILADFSISHCSSRSHYSLGTTGLVSRCSMWAPNCLLLMIYSILHCTDTCKIAPFSVITVQVSASPSPHLLKQGQFFREAYPQLV</sequence>
<protein>
    <submittedName>
        <fullName evidence="1">Uncharacterized protein</fullName>
    </submittedName>
</protein>
<dbReference type="Proteomes" id="UP000694892">
    <property type="component" value="Chromosome 6L"/>
</dbReference>